<comment type="caution">
    <text evidence="2">The sequence shown here is derived from an EMBL/GenBank/DDBJ whole genome shotgun (WGS) entry which is preliminary data.</text>
</comment>
<dbReference type="AlphaFoldDB" id="A0A7W9JIQ5"/>
<evidence type="ECO:0000256" key="1">
    <source>
        <dbReference type="SAM" id="MobiDB-lite"/>
    </source>
</evidence>
<keyword evidence="3" id="KW-1185">Reference proteome</keyword>
<evidence type="ECO:0008006" key="4">
    <source>
        <dbReference type="Google" id="ProtNLM"/>
    </source>
</evidence>
<proteinExistence type="predicted"/>
<evidence type="ECO:0000313" key="3">
    <source>
        <dbReference type="Proteomes" id="UP000567246"/>
    </source>
</evidence>
<dbReference type="EMBL" id="JACHMW010000001">
    <property type="protein sequence ID" value="MBB5848007.1"/>
    <property type="molecule type" value="Genomic_DNA"/>
</dbReference>
<sequence>MTVIGPRRLAPVTGPRGAVAPAPAPLPAAFRRALADLRTARPRPEVRLREIAAPAGQAPHAVALAAEVCGSPGADDVLATGRFVLLHDPSPAARWPGGFRAVTWIRASLEPDVALDQLAGAVAWTWLVEALERRHAEHTQAGGTATRSIAEGFGTLGTAPDATDIELRASWTPAPRDLGAHLEAWSDMICAFAGLPPEAGDDAPAAPGP</sequence>
<dbReference type="InterPro" id="IPR021555">
    <property type="entry name" value="DUF3000"/>
</dbReference>
<reference evidence="2 3" key="1">
    <citation type="submission" date="2020-08" db="EMBL/GenBank/DDBJ databases">
        <title>Sequencing the genomes of 1000 actinobacteria strains.</title>
        <authorList>
            <person name="Klenk H.-P."/>
        </authorList>
    </citation>
    <scope>NUCLEOTIDE SEQUENCE [LARGE SCALE GENOMIC DNA]</scope>
    <source>
        <strain evidence="2 3">DSM 17945</strain>
    </source>
</reference>
<protein>
    <recommendedName>
        <fullName evidence="4">DUF3000 domain-containing protein</fullName>
    </recommendedName>
</protein>
<dbReference type="Pfam" id="PF11452">
    <property type="entry name" value="DUF3000"/>
    <property type="match status" value="1"/>
</dbReference>
<evidence type="ECO:0000313" key="2">
    <source>
        <dbReference type="EMBL" id="MBB5848007.1"/>
    </source>
</evidence>
<feature type="region of interest" description="Disordered" evidence="1">
    <location>
        <begin position="138"/>
        <end position="157"/>
    </location>
</feature>
<dbReference type="Proteomes" id="UP000567246">
    <property type="component" value="Unassembled WGS sequence"/>
</dbReference>
<name>A0A7W9JIQ5_9MICC</name>
<gene>
    <name evidence="2" type="ORF">HDA33_000571</name>
</gene>
<organism evidence="2 3">
    <name type="scientific">Micrococcus endophyticus</name>
    <dbReference type="NCBI Taxonomy" id="455343"/>
    <lineage>
        <taxon>Bacteria</taxon>
        <taxon>Bacillati</taxon>
        <taxon>Actinomycetota</taxon>
        <taxon>Actinomycetes</taxon>
        <taxon>Micrococcales</taxon>
        <taxon>Micrococcaceae</taxon>
        <taxon>Micrococcus</taxon>
    </lineage>
</organism>
<dbReference type="RefSeq" id="WP_184170721.1">
    <property type="nucleotide sequence ID" value="NZ_BAABAG010000005.1"/>
</dbReference>
<accession>A0A7W9JIQ5</accession>